<protein>
    <recommendedName>
        <fullName evidence="9">N-acetylmuramoyl-L-alanine amidase AmiC</fullName>
        <ecNumber evidence="4">3.5.1.28</ecNumber>
    </recommendedName>
</protein>
<evidence type="ECO:0000313" key="12">
    <source>
        <dbReference type="Proteomes" id="UP000251617"/>
    </source>
</evidence>
<dbReference type="PANTHER" id="PTHR30404:SF0">
    <property type="entry name" value="N-ACETYLMURAMOYL-L-ALANINE AMIDASE AMIC"/>
    <property type="match status" value="1"/>
</dbReference>
<dbReference type="FunFam" id="3.40.630.40:FF:000001">
    <property type="entry name" value="N-acetylmuramoyl-L-alanine amidase"/>
    <property type="match status" value="1"/>
</dbReference>
<dbReference type="SMART" id="SM00646">
    <property type="entry name" value="Ami_3"/>
    <property type="match status" value="1"/>
</dbReference>
<keyword evidence="8" id="KW-0961">Cell wall biogenesis/degradation</keyword>
<evidence type="ECO:0000313" key="11">
    <source>
        <dbReference type="EMBL" id="AXA26334.1"/>
    </source>
</evidence>
<keyword evidence="5" id="KW-0732">Signal</keyword>
<evidence type="ECO:0000256" key="6">
    <source>
        <dbReference type="ARBA" id="ARBA00022764"/>
    </source>
</evidence>
<dbReference type="CDD" id="cd02696">
    <property type="entry name" value="MurNAc-LAA"/>
    <property type="match status" value="1"/>
</dbReference>
<dbReference type="Pfam" id="PF01520">
    <property type="entry name" value="Amidase_3"/>
    <property type="match status" value="1"/>
</dbReference>
<evidence type="ECO:0000256" key="5">
    <source>
        <dbReference type="ARBA" id="ARBA00022729"/>
    </source>
</evidence>
<evidence type="ECO:0000256" key="8">
    <source>
        <dbReference type="ARBA" id="ARBA00023316"/>
    </source>
</evidence>
<comment type="subcellular location">
    <subcellularLocation>
        <location evidence="2">Periplasm</location>
    </subcellularLocation>
</comment>
<keyword evidence="7" id="KW-0378">Hydrolase</keyword>
<proteinExistence type="inferred from homology"/>
<dbReference type="GO" id="GO:0030288">
    <property type="term" value="C:outer membrane-bounded periplasmic space"/>
    <property type="evidence" value="ECO:0007669"/>
    <property type="project" value="TreeGrafter"/>
</dbReference>
<dbReference type="EC" id="3.5.1.28" evidence="4"/>
<comment type="catalytic activity">
    <reaction evidence="1">
        <text>Hydrolyzes the link between N-acetylmuramoyl residues and L-amino acid residues in certain cell-wall glycopeptides.</text>
        <dbReference type="EC" id="3.5.1.28"/>
    </reaction>
</comment>
<evidence type="ECO:0000256" key="9">
    <source>
        <dbReference type="ARBA" id="ARBA00074581"/>
    </source>
</evidence>
<organism evidence="11 12">
    <name type="scientific">Pseudomonas putida</name>
    <name type="common">Arthrobacter siderocapsulatus</name>
    <dbReference type="NCBI Taxonomy" id="303"/>
    <lineage>
        <taxon>Bacteria</taxon>
        <taxon>Pseudomonadati</taxon>
        <taxon>Pseudomonadota</taxon>
        <taxon>Gammaproteobacteria</taxon>
        <taxon>Pseudomonadales</taxon>
        <taxon>Pseudomonadaceae</taxon>
        <taxon>Pseudomonas</taxon>
    </lineage>
</organism>
<evidence type="ECO:0000256" key="1">
    <source>
        <dbReference type="ARBA" id="ARBA00001561"/>
    </source>
</evidence>
<dbReference type="InterPro" id="IPR050695">
    <property type="entry name" value="N-acetylmuramoyl_amidase_3"/>
</dbReference>
<dbReference type="AlphaFoldDB" id="A0AAD0LCT5"/>
<dbReference type="GO" id="GO:0009253">
    <property type="term" value="P:peptidoglycan catabolic process"/>
    <property type="evidence" value="ECO:0007669"/>
    <property type="project" value="InterPro"/>
</dbReference>
<dbReference type="Proteomes" id="UP000251617">
    <property type="component" value="Chromosome"/>
</dbReference>
<evidence type="ECO:0000256" key="4">
    <source>
        <dbReference type="ARBA" id="ARBA00011901"/>
    </source>
</evidence>
<dbReference type="InterPro" id="IPR002508">
    <property type="entry name" value="MurNAc-LAA_cat"/>
</dbReference>
<sequence>MDRRTFLQLLFAGCTLPVSRLVLANTAEQVRGAVLRQAAEGTTLLLDLSGPIPARTFTLEAPPRLVLDLQGAGLATSLDGLALKGTPIKAIRSAATADGGLRIVLDLRSPGISGELQTLARGRQLALRLGGLPVAAAVPTGKAVGNRAPPQGRDLLIVIDAGHGGKDPGAVGSGGEQEKLVALAIARLLARRIDAQKGFKARLVRNQDVFIPLRKRAEMAQRLNADLFISVHADAAPRRTASGASVFALSEHGATSTVARWMAQRENDADFVGVSSVLKKPPKDPVVAGVLLDMSMNATISTSLDLGHSVLGQLEGVAGLHQARVEQAGFAVLKSPSVPSILVETGFMSNARDCQRLQDPRHQRKVAEAIFAGLDKHFRRRAPDGSYLAALAAYRLAEPGAQG</sequence>
<feature type="domain" description="MurNAc-LAA" evidence="10">
    <location>
        <begin position="217"/>
        <end position="375"/>
    </location>
</feature>
<comment type="similarity">
    <text evidence="3">Belongs to the N-acetylmuramoyl-L-alanine amidase 3 family.</text>
</comment>
<evidence type="ECO:0000256" key="3">
    <source>
        <dbReference type="ARBA" id="ARBA00010860"/>
    </source>
</evidence>
<name>A0AAD0LCT5_PSEPU</name>
<dbReference type="GO" id="GO:0071555">
    <property type="term" value="P:cell wall organization"/>
    <property type="evidence" value="ECO:0007669"/>
    <property type="project" value="UniProtKB-KW"/>
</dbReference>
<dbReference type="SUPFAM" id="SSF53187">
    <property type="entry name" value="Zn-dependent exopeptidases"/>
    <property type="match status" value="1"/>
</dbReference>
<dbReference type="RefSeq" id="WP_112898995.1">
    <property type="nucleotide sequence ID" value="NZ_CP030750.1"/>
</dbReference>
<dbReference type="Gene3D" id="3.40.630.40">
    <property type="entry name" value="Zn-dependent exopeptidases"/>
    <property type="match status" value="1"/>
</dbReference>
<dbReference type="EMBL" id="CP030750">
    <property type="protein sequence ID" value="AXA26334.1"/>
    <property type="molecule type" value="Genomic_DNA"/>
</dbReference>
<dbReference type="InterPro" id="IPR021731">
    <property type="entry name" value="AMIN_dom"/>
</dbReference>
<evidence type="ECO:0000259" key="10">
    <source>
        <dbReference type="SMART" id="SM00646"/>
    </source>
</evidence>
<accession>A0AAD0LCT5</accession>
<evidence type="ECO:0000256" key="7">
    <source>
        <dbReference type="ARBA" id="ARBA00022801"/>
    </source>
</evidence>
<reference evidence="11 12" key="1">
    <citation type="submission" date="2018-06" db="EMBL/GenBank/DDBJ databases">
        <title>The genome of Pseudomonas putida NX-1, a lignin degrader.</title>
        <authorList>
            <person name="Xu Z."/>
        </authorList>
    </citation>
    <scope>NUCLEOTIDE SEQUENCE [LARGE SCALE GENOMIC DNA]</scope>
    <source>
        <strain evidence="11 12">NX-1</strain>
    </source>
</reference>
<dbReference type="PANTHER" id="PTHR30404">
    <property type="entry name" value="N-ACETYLMURAMOYL-L-ALANINE AMIDASE"/>
    <property type="match status" value="1"/>
</dbReference>
<dbReference type="Pfam" id="PF11741">
    <property type="entry name" value="AMIN"/>
    <property type="match status" value="1"/>
</dbReference>
<dbReference type="Gene3D" id="2.60.40.3500">
    <property type="match status" value="1"/>
</dbReference>
<keyword evidence="6" id="KW-0574">Periplasm</keyword>
<evidence type="ECO:0000256" key="2">
    <source>
        <dbReference type="ARBA" id="ARBA00004418"/>
    </source>
</evidence>
<dbReference type="GO" id="GO:0008745">
    <property type="term" value="F:N-acetylmuramoyl-L-alanine amidase activity"/>
    <property type="evidence" value="ECO:0007669"/>
    <property type="project" value="UniProtKB-EC"/>
</dbReference>
<gene>
    <name evidence="11" type="ORF">C1S65_20295</name>
</gene>